<comment type="caution">
    <text evidence="2">The sequence shown here is derived from an EMBL/GenBank/DDBJ whole genome shotgun (WGS) entry which is preliminary data.</text>
</comment>
<organism evidence="2 3">
    <name type="scientific">Phytophthora megakarya</name>
    <dbReference type="NCBI Taxonomy" id="4795"/>
    <lineage>
        <taxon>Eukaryota</taxon>
        <taxon>Sar</taxon>
        <taxon>Stramenopiles</taxon>
        <taxon>Oomycota</taxon>
        <taxon>Peronosporomycetes</taxon>
        <taxon>Peronosporales</taxon>
        <taxon>Peronosporaceae</taxon>
        <taxon>Phytophthora</taxon>
    </lineage>
</organism>
<dbReference type="EMBL" id="NBNE01001006">
    <property type="protein sequence ID" value="OWZ16049.1"/>
    <property type="molecule type" value="Genomic_DNA"/>
</dbReference>
<name>A0A225WG02_9STRA</name>
<sequence>MIYESSSNDIKVENMGSGTFVQILDGKTRCIQATDSDSLLQRKTLADLAHQESAEVSATTQSQTTSTKKKRVHFEDEVPEGTTTAEATEATTEDSALQAQPLRAEVQYEPTAGDIDQSKTSEVSYRPGPGRGAEVVDPERYPVRRNHRDDVQRD</sequence>
<keyword evidence="3" id="KW-1185">Reference proteome</keyword>
<dbReference type="Proteomes" id="UP000198211">
    <property type="component" value="Unassembled WGS sequence"/>
</dbReference>
<accession>A0A225WG02</accession>
<feature type="compositionally biased region" description="Basic and acidic residues" evidence="1">
    <location>
        <begin position="137"/>
        <end position="154"/>
    </location>
</feature>
<gene>
    <name evidence="2" type="ORF">PHMEG_00010211</name>
</gene>
<evidence type="ECO:0000256" key="1">
    <source>
        <dbReference type="SAM" id="MobiDB-lite"/>
    </source>
</evidence>
<feature type="region of interest" description="Disordered" evidence="1">
    <location>
        <begin position="50"/>
        <end position="154"/>
    </location>
</feature>
<evidence type="ECO:0000313" key="3">
    <source>
        <dbReference type="Proteomes" id="UP000198211"/>
    </source>
</evidence>
<proteinExistence type="predicted"/>
<evidence type="ECO:0000313" key="2">
    <source>
        <dbReference type="EMBL" id="OWZ16049.1"/>
    </source>
</evidence>
<protein>
    <submittedName>
        <fullName evidence="2">Uncharacterized protein</fullName>
    </submittedName>
</protein>
<reference evidence="3" key="1">
    <citation type="submission" date="2017-03" db="EMBL/GenBank/DDBJ databases">
        <title>Phytopthora megakarya and P. palmivora, two closely related causual agents of cacao black pod achieved similar genome size and gene model numbers by different mechanisms.</title>
        <authorList>
            <person name="Ali S."/>
            <person name="Shao J."/>
            <person name="Larry D.J."/>
            <person name="Kronmiller B."/>
            <person name="Shen D."/>
            <person name="Strem M.D."/>
            <person name="Melnick R.L."/>
            <person name="Guiltinan M.J."/>
            <person name="Tyler B.M."/>
            <person name="Meinhardt L.W."/>
            <person name="Bailey B.A."/>
        </authorList>
    </citation>
    <scope>NUCLEOTIDE SEQUENCE [LARGE SCALE GENOMIC DNA]</scope>
    <source>
        <strain evidence="3">zdho120</strain>
    </source>
</reference>
<dbReference type="AlphaFoldDB" id="A0A225WG02"/>